<keyword evidence="2" id="KW-1185">Reference proteome</keyword>
<dbReference type="EMBL" id="AP018174">
    <property type="protein sequence ID" value="BAY17230.1"/>
    <property type="molecule type" value="Genomic_DNA"/>
</dbReference>
<sequence>MSMCVLVHSLIKYERAIAHQVIAKISDSQSPKSVNIQKQGYENALALLTFFIISYLWEK</sequence>
<dbReference type="AlphaFoldDB" id="A0A1Z4GIA3"/>
<protein>
    <submittedName>
        <fullName evidence="1">Uncharacterized protein</fullName>
    </submittedName>
</protein>
<evidence type="ECO:0000313" key="2">
    <source>
        <dbReference type="Proteomes" id="UP000218287"/>
    </source>
</evidence>
<organism evidence="1 2">
    <name type="scientific">Anabaenopsis circularis NIES-21</name>
    <dbReference type="NCBI Taxonomy" id="1085406"/>
    <lineage>
        <taxon>Bacteria</taxon>
        <taxon>Bacillati</taxon>
        <taxon>Cyanobacteriota</taxon>
        <taxon>Cyanophyceae</taxon>
        <taxon>Nostocales</taxon>
        <taxon>Nodulariaceae</taxon>
        <taxon>Anabaenopsis</taxon>
    </lineage>
</organism>
<reference evidence="1 2" key="1">
    <citation type="submission" date="2017-06" db="EMBL/GenBank/DDBJ databases">
        <title>Genome sequencing of cyanobaciteial culture collection at National Institute for Environmental Studies (NIES).</title>
        <authorList>
            <person name="Hirose Y."/>
            <person name="Shimura Y."/>
            <person name="Fujisawa T."/>
            <person name="Nakamura Y."/>
            <person name="Kawachi M."/>
        </authorList>
    </citation>
    <scope>NUCLEOTIDE SEQUENCE [LARGE SCALE GENOMIC DNA]</scope>
    <source>
        <strain evidence="1 2">NIES-21</strain>
    </source>
</reference>
<gene>
    <name evidence="1" type="ORF">NIES21_30650</name>
</gene>
<proteinExistence type="predicted"/>
<dbReference type="Proteomes" id="UP000218287">
    <property type="component" value="Chromosome"/>
</dbReference>
<name>A0A1Z4GIA3_9CYAN</name>
<accession>A0A1Z4GIA3</accession>
<evidence type="ECO:0000313" key="1">
    <source>
        <dbReference type="EMBL" id="BAY17230.1"/>
    </source>
</evidence>